<dbReference type="Pfam" id="PF00069">
    <property type="entry name" value="Pkinase"/>
    <property type="match status" value="1"/>
</dbReference>
<evidence type="ECO:0000313" key="6">
    <source>
        <dbReference type="Proteomes" id="UP001642464"/>
    </source>
</evidence>
<accession>A0ABP0HHC2</accession>
<feature type="binding site" evidence="3">
    <location>
        <position position="354"/>
    </location>
    <ligand>
        <name>ATP</name>
        <dbReference type="ChEBI" id="CHEBI:30616"/>
    </ligand>
</feature>
<dbReference type="InterPro" id="IPR009465">
    <property type="entry name" value="Spondin_N"/>
</dbReference>
<evidence type="ECO:0000256" key="1">
    <source>
        <dbReference type="ARBA" id="ARBA00022741"/>
    </source>
</evidence>
<name>A0ABP0HHC2_9DINO</name>
<dbReference type="Gene3D" id="2.60.40.2130">
    <property type="entry name" value="F-spondin domain"/>
    <property type="match status" value="1"/>
</dbReference>
<dbReference type="Gene3D" id="3.30.200.20">
    <property type="entry name" value="Phosphorylase Kinase, domain 1"/>
    <property type="match status" value="1"/>
</dbReference>
<dbReference type="InterPro" id="IPR017441">
    <property type="entry name" value="Protein_kinase_ATP_BS"/>
</dbReference>
<dbReference type="GO" id="GO:0016301">
    <property type="term" value="F:kinase activity"/>
    <property type="evidence" value="ECO:0007669"/>
    <property type="project" value="UniProtKB-KW"/>
</dbReference>
<dbReference type="SMART" id="SM00220">
    <property type="entry name" value="S_TKc"/>
    <property type="match status" value="1"/>
</dbReference>
<organism evidence="5 6">
    <name type="scientific">Durusdinium trenchii</name>
    <dbReference type="NCBI Taxonomy" id="1381693"/>
    <lineage>
        <taxon>Eukaryota</taxon>
        <taxon>Sar</taxon>
        <taxon>Alveolata</taxon>
        <taxon>Dinophyceae</taxon>
        <taxon>Suessiales</taxon>
        <taxon>Symbiodiniaceae</taxon>
        <taxon>Durusdinium</taxon>
    </lineage>
</organism>
<dbReference type="PROSITE" id="PS50011">
    <property type="entry name" value="PROTEIN_KINASE_DOM"/>
    <property type="match status" value="1"/>
</dbReference>
<keyword evidence="5" id="KW-0808">Transferase</keyword>
<dbReference type="SUPFAM" id="SSF56112">
    <property type="entry name" value="Protein kinase-like (PK-like)"/>
    <property type="match status" value="1"/>
</dbReference>
<dbReference type="Proteomes" id="UP001642464">
    <property type="component" value="Unassembled WGS sequence"/>
</dbReference>
<reference evidence="5 6" key="1">
    <citation type="submission" date="2024-02" db="EMBL/GenBank/DDBJ databases">
        <authorList>
            <person name="Chen Y."/>
            <person name="Shah S."/>
            <person name="Dougan E. K."/>
            <person name="Thang M."/>
            <person name="Chan C."/>
        </authorList>
    </citation>
    <scope>NUCLEOTIDE SEQUENCE [LARGE SCALE GENOMIC DNA]</scope>
</reference>
<proteinExistence type="predicted"/>
<dbReference type="EMBL" id="CAXAMM010000924">
    <property type="protein sequence ID" value="CAK8989606.1"/>
    <property type="molecule type" value="Genomic_DNA"/>
</dbReference>
<keyword evidence="2 3" id="KW-0067">ATP-binding</keyword>
<dbReference type="PANTHER" id="PTHR24055">
    <property type="entry name" value="MITOGEN-ACTIVATED PROTEIN KINASE"/>
    <property type="match status" value="1"/>
</dbReference>
<feature type="domain" description="Protein kinase" evidence="4">
    <location>
        <begin position="325"/>
        <end position="628"/>
    </location>
</feature>
<dbReference type="PROSITE" id="PS00107">
    <property type="entry name" value="PROTEIN_KINASE_ATP"/>
    <property type="match status" value="1"/>
</dbReference>
<dbReference type="InterPro" id="IPR000719">
    <property type="entry name" value="Prot_kinase_dom"/>
</dbReference>
<dbReference type="InterPro" id="IPR008271">
    <property type="entry name" value="Ser/Thr_kinase_AS"/>
</dbReference>
<evidence type="ECO:0000256" key="2">
    <source>
        <dbReference type="ARBA" id="ARBA00022840"/>
    </source>
</evidence>
<dbReference type="InterPro" id="IPR038678">
    <property type="entry name" value="Spondin_N_sf"/>
</dbReference>
<keyword evidence="1 3" id="KW-0547">Nucleotide-binding</keyword>
<evidence type="ECO:0000313" key="5">
    <source>
        <dbReference type="EMBL" id="CAK8989606.1"/>
    </source>
</evidence>
<dbReference type="InterPro" id="IPR011009">
    <property type="entry name" value="Kinase-like_dom_sf"/>
</dbReference>
<dbReference type="Gene3D" id="1.10.510.10">
    <property type="entry name" value="Transferase(Phosphotransferase) domain 1"/>
    <property type="match status" value="1"/>
</dbReference>
<protein>
    <submittedName>
        <fullName evidence="5">Cyclin-dependent kinase F-4 (CDKF)</fullName>
    </submittedName>
</protein>
<dbReference type="NCBIfam" id="NF038123">
    <property type="entry name" value="NF038123_dom"/>
    <property type="match status" value="1"/>
</dbReference>
<keyword evidence="6" id="KW-1185">Reference proteome</keyword>
<evidence type="ECO:0000256" key="3">
    <source>
        <dbReference type="PROSITE-ProRule" id="PRU10141"/>
    </source>
</evidence>
<sequence length="736" mass="79938">MLAALAAGSANAADTKLDEVSAARELGFRAANRCANNGFRCPSNSRKMKRCPQNFSDCRCRRGFGVSAAGAEACVKTLTLEVTNLSYLQPFGGFFVMVHNEDADPLYVFGEESTSELADLAENGSPAGLVALYDGADGVLSATAFGSGPLFPGESASITVEVNSEFDLVTIASMAINTNDCFVAINGMKLYSGAKLTLPGLDSGSEANNERCPYIPGPACSEPADAGNLATPGMGEGFVHVHRGFHGINVGADLPDGETALGVGYDWSLTTCRSTWMSPVVLSVSCAPARRPCRAGGGAGGACRNGQTRIAIAAEADVRGAMDKYDVVRRIGQGAFGEVTECVERASGARVAVKVISNKRYETWEECLKLREVRALRQLGAHHKSIVVLRQIVRENKKLFLVFDYHPSNLYQRIKALRKPGTSPPMRFTATDVARWGYQLLSALAYMHRYGFFHRDIKPENLLLDVNDGIQVCDFGLARDVRSRPPFTDYVSTKWYRAPELVLRFNVYNSPVDIWACGCVLAELLTLQPLFPAADKKDHLLLIQNRVGSISPQSWPQGNAMLIKQHIQMPRSAAAPKQTVAESLAEEYGRGAAADDSIRALAGLVEEMLQLDPNARLSATQCLNHRALKDCQSLDCATLRECEKPAEEVEVPEAREAPEVLEPKKRNSPVKVCRRDSELRILTEEIDQLAAEIQDVAFSPPMDDAETASMLPTKISSESEISEVEARVVALAVRRT</sequence>
<comment type="caution">
    <text evidence="5">The sequence shown here is derived from an EMBL/GenBank/DDBJ whole genome shotgun (WGS) entry which is preliminary data.</text>
</comment>
<dbReference type="InterPro" id="IPR050117">
    <property type="entry name" value="MAPK"/>
</dbReference>
<evidence type="ECO:0000259" key="4">
    <source>
        <dbReference type="PROSITE" id="PS50011"/>
    </source>
</evidence>
<gene>
    <name evidence="5" type="ORF">SCF082_LOCUS1881</name>
</gene>
<dbReference type="PROSITE" id="PS00108">
    <property type="entry name" value="PROTEIN_KINASE_ST"/>
    <property type="match status" value="1"/>
</dbReference>
<keyword evidence="5" id="KW-0418">Kinase</keyword>